<reference evidence="7" key="2">
    <citation type="submission" date="2022-10" db="EMBL/GenBank/DDBJ databases">
        <authorList>
            <consortium name="ENA_rothamsted_submissions"/>
            <consortium name="culmorum"/>
            <person name="King R."/>
        </authorList>
    </citation>
    <scope>NUCLEOTIDE SEQUENCE</scope>
</reference>
<dbReference type="Proteomes" id="UP001153620">
    <property type="component" value="Chromosome 1"/>
</dbReference>
<dbReference type="GO" id="GO:0016887">
    <property type="term" value="F:ATP hydrolysis activity"/>
    <property type="evidence" value="ECO:0007669"/>
    <property type="project" value="TreeGrafter"/>
</dbReference>
<dbReference type="OrthoDB" id="250802at2759"/>
<dbReference type="GO" id="GO:0046961">
    <property type="term" value="F:proton-transporting ATPase activity, rotational mechanism"/>
    <property type="evidence" value="ECO:0007669"/>
    <property type="project" value="InterPro"/>
</dbReference>
<organism evidence="7 8">
    <name type="scientific">Chironomus riparius</name>
    <dbReference type="NCBI Taxonomy" id="315576"/>
    <lineage>
        <taxon>Eukaryota</taxon>
        <taxon>Metazoa</taxon>
        <taxon>Ecdysozoa</taxon>
        <taxon>Arthropoda</taxon>
        <taxon>Hexapoda</taxon>
        <taxon>Insecta</taxon>
        <taxon>Pterygota</taxon>
        <taxon>Neoptera</taxon>
        <taxon>Endopterygota</taxon>
        <taxon>Diptera</taxon>
        <taxon>Nematocera</taxon>
        <taxon>Chironomoidea</taxon>
        <taxon>Chironomidae</taxon>
        <taxon>Chironominae</taxon>
        <taxon>Chironomus</taxon>
    </lineage>
</organism>
<evidence type="ECO:0000256" key="4">
    <source>
        <dbReference type="ARBA" id="ARBA00023065"/>
    </source>
</evidence>
<feature type="coiled-coil region" evidence="6">
    <location>
        <begin position="23"/>
        <end position="98"/>
    </location>
</feature>
<dbReference type="PANTHER" id="PTHR12713:SF11">
    <property type="entry name" value="V-TYPE PROTON ATPASE SUBUNIT G"/>
    <property type="match status" value="1"/>
</dbReference>
<keyword evidence="8" id="KW-1185">Reference proteome</keyword>
<evidence type="ECO:0000256" key="2">
    <source>
        <dbReference type="ARBA" id="ARBA00022448"/>
    </source>
</evidence>
<accession>A0A9N9RNI6</accession>
<dbReference type="GO" id="GO:0000221">
    <property type="term" value="C:vacuolar proton-transporting V-type ATPase, V1 domain"/>
    <property type="evidence" value="ECO:0007669"/>
    <property type="project" value="TreeGrafter"/>
</dbReference>
<dbReference type="EMBL" id="OU895877">
    <property type="protein sequence ID" value="CAG9800363.1"/>
    <property type="molecule type" value="Genomic_DNA"/>
</dbReference>
<evidence type="ECO:0000256" key="1">
    <source>
        <dbReference type="ARBA" id="ARBA00010066"/>
    </source>
</evidence>
<dbReference type="Gene3D" id="1.20.5.2950">
    <property type="match status" value="1"/>
</dbReference>
<sequence>MANQSLAIQKLLVAEKRAADKVAEARKQRQKRIKKAKDDAQNEIEKFRQEREKQFLEFESKFIGSREDMAVKIDADMQARVEETLKAIDDNKEKLIKDIIHLICEIKPIVHKNYLLRREN</sequence>
<dbReference type="InterPro" id="IPR005124">
    <property type="entry name" value="V-ATPase_G"/>
</dbReference>
<keyword evidence="2 5" id="KW-0813">Transport</keyword>
<dbReference type="FunFam" id="1.20.5.2950:FF:000001">
    <property type="entry name" value="V-type proton ATPase subunit G"/>
    <property type="match status" value="1"/>
</dbReference>
<dbReference type="Pfam" id="PF03179">
    <property type="entry name" value="V-ATPase_G"/>
    <property type="match status" value="1"/>
</dbReference>
<comment type="function">
    <text evidence="5">Subunit of the V1 complex of vacuolar(H+)-ATPase (V-ATPase), a multisubunit enzyme composed of a peripheral complex (V1) that hydrolyzes ATP and a membrane integral complex (V0) that translocates protons. V-ATPase is responsible for acidifying and maintaining the pH of intracellular compartments and in some cell types, is targeted to the plasma membrane, where it is responsible for acidifying the extracellular environment.</text>
</comment>
<proteinExistence type="inferred from homology"/>
<comment type="similarity">
    <text evidence="1 5">Belongs to the V-ATPase G subunit family.</text>
</comment>
<dbReference type="GO" id="GO:0098793">
    <property type="term" value="C:presynapse"/>
    <property type="evidence" value="ECO:0007669"/>
    <property type="project" value="GOC"/>
</dbReference>
<dbReference type="GO" id="GO:0097401">
    <property type="term" value="P:synaptic vesicle lumen acidification"/>
    <property type="evidence" value="ECO:0007669"/>
    <property type="project" value="TreeGrafter"/>
</dbReference>
<keyword evidence="6" id="KW-0175">Coiled coil</keyword>
<protein>
    <recommendedName>
        <fullName evidence="5">V-type proton ATPase subunit G</fullName>
    </recommendedName>
</protein>
<evidence type="ECO:0000313" key="8">
    <source>
        <dbReference type="Proteomes" id="UP001153620"/>
    </source>
</evidence>
<dbReference type="AlphaFoldDB" id="A0A9N9RNI6"/>
<evidence type="ECO:0000256" key="3">
    <source>
        <dbReference type="ARBA" id="ARBA00022781"/>
    </source>
</evidence>
<keyword evidence="3 5" id="KW-0375">Hydrogen ion transport</keyword>
<dbReference type="PANTHER" id="PTHR12713">
    <property type="entry name" value="VACUOLAR ATP SYNTHASE SUBUNIT G"/>
    <property type="match status" value="1"/>
</dbReference>
<evidence type="ECO:0000313" key="7">
    <source>
        <dbReference type="EMBL" id="CAG9800363.1"/>
    </source>
</evidence>
<name>A0A9N9RNI6_9DIPT</name>
<evidence type="ECO:0000256" key="5">
    <source>
        <dbReference type="RuleBase" id="RU364019"/>
    </source>
</evidence>
<gene>
    <name evidence="7" type="ORF">CHIRRI_LOCUS3306</name>
</gene>
<reference evidence="7" key="1">
    <citation type="submission" date="2022-01" db="EMBL/GenBank/DDBJ databases">
        <authorList>
            <person name="King R."/>
        </authorList>
    </citation>
    <scope>NUCLEOTIDE SEQUENCE</scope>
</reference>
<dbReference type="NCBIfam" id="TIGR01147">
    <property type="entry name" value="V_ATP_synt_G"/>
    <property type="match status" value="1"/>
</dbReference>
<evidence type="ECO:0000256" key="6">
    <source>
        <dbReference type="SAM" id="Coils"/>
    </source>
</evidence>
<keyword evidence="4 5" id="KW-0406">Ion transport</keyword>
<comment type="subunit">
    <text evidence="5">V-ATPase is a heteromultimeric enzyme made up of two complexes: the ATP-hydrolytic V1 complex and the proton translocation V0 complex.</text>
</comment>